<reference evidence="2" key="1">
    <citation type="submission" date="2022-11" db="UniProtKB">
        <authorList>
            <consortium name="WormBaseParasite"/>
        </authorList>
    </citation>
    <scope>IDENTIFICATION</scope>
</reference>
<keyword evidence="1" id="KW-1185">Reference proteome</keyword>
<name>A0A914S6J9_PAREQ</name>
<evidence type="ECO:0000313" key="1">
    <source>
        <dbReference type="Proteomes" id="UP000887564"/>
    </source>
</evidence>
<proteinExistence type="predicted"/>
<dbReference type="AlphaFoldDB" id="A0A914S6J9"/>
<evidence type="ECO:0000313" key="2">
    <source>
        <dbReference type="WBParaSite" id="PEQ_0001397201-mRNA-1"/>
    </source>
</evidence>
<dbReference type="Proteomes" id="UP000887564">
    <property type="component" value="Unplaced"/>
</dbReference>
<sequence>MRRRILCVILAQRLHTFIHWASLIVTLNPKICSIRISCVVIAMINHVTCGRLVSL</sequence>
<dbReference type="WBParaSite" id="PEQ_0001397201-mRNA-1">
    <property type="protein sequence ID" value="PEQ_0001397201-mRNA-1"/>
    <property type="gene ID" value="PEQ_0001397201"/>
</dbReference>
<protein>
    <submittedName>
        <fullName evidence="2">Uncharacterized protein</fullName>
    </submittedName>
</protein>
<accession>A0A914S6J9</accession>
<organism evidence="1 2">
    <name type="scientific">Parascaris equorum</name>
    <name type="common">Equine roundworm</name>
    <dbReference type="NCBI Taxonomy" id="6256"/>
    <lineage>
        <taxon>Eukaryota</taxon>
        <taxon>Metazoa</taxon>
        <taxon>Ecdysozoa</taxon>
        <taxon>Nematoda</taxon>
        <taxon>Chromadorea</taxon>
        <taxon>Rhabditida</taxon>
        <taxon>Spirurina</taxon>
        <taxon>Ascaridomorpha</taxon>
        <taxon>Ascaridoidea</taxon>
        <taxon>Ascarididae</taxon>
        <taxon>Parascaris</taxon>
    </lineage>
</organism>